<evidence type="ECO:0000313" key="1">
    <source>
        <dbReference type="EMBL" id="KAI3943744.1"/>
    </source>
</evidence>
<reference evidence="1" key="1">
    <citation type="submission" date="2022-04" db="EMBL/GenBank/DDBJ databases">
        <title>A functionally conserved STORR gene fusion in Papaver species that diverged 16.8 million years ago.</title>
        <authorList>
            <person name="Catania T."/>
        </authorList>
    </citation>
    <scope>NUCLEOTIDE SEQUENCE</scope>
    <source>
        <strain evidence="1">S-188037</strain>
    </source>
</reference>
<keyword evidence="2" id="KW-1185">Reference proteome</keyword>
<sequence>MTVALFYGAGPTFYAQVIKGEMALFLEIHRNCFALLSFQSVPLVKLFDGGGDFEDQNSDDYLWGYLFDEELKTDSIIWKWHLIEISKLNKQV</sequence>
<comment type="caution">
    <text evidence="1">The sequence shown here is derived from an EMBL/GenBank/DDBJ whole genome shotgun (WGS) entry which is preliminary data.</text>
</comment>
<evidence type="ECO:0000313" key="2">
    <source>
        <dbReference type="Proteomes" id="UP001202328"/>
    </source>
</evidence>
<organism evidence="1 2">
    <name type="scientific">Papaver atlanticum</name>
    <dbReference type="NCBI Taxonomy" id="357466"/>
    <lineage>
        <taxon>Eukaryota</taxon>
        <taxon>Viridiplantae</taxon>
        <taxon>Streptophyta</taxon>
        <taxon>Embryophyta</taxon>
        <taxon>Tracheophyta</taxon>
        <taxon>Spermatophyta</taxon>
        <taxon>Magnoliopsida</taxon>
        <taxon>Ranunculales</taxon>
        <taxon>Papaveraceae</taxon>
        <taxon>Papaveroideae</taxon>
        <taxon>Papaver</taxon>
    </lineage>
</organism>
<proteinExistence type="predicted"/>
<gene>
    <name evidence="1" type="ORF">MKW98_004249</name>
</gene>
<accession>A0AAD4TA67</accession>
<dbReference type="EMBL" id="JAJJMB010004170">
    <property type="protein sequence ID" value="KAI3943744.1"/>
    <property type="molecule type" value="Genomic_DNA"/>
</dbReference>
<dbReference type="AlphaFoldDB" id="A0AAD4TA67"/>
<dbReference type="Proteomes" id="UP001202328">
    <property type="component" value="Unassembled WGS sequence"/>
</dbReference>
<protein>
    <submittedName>
        <fullName evidence="1">Uncharacterized protein</fullName>
    </submittedName>
</protein>
<name>A0AAD4TA67_9MAGN</name>